<name>A0A3N1PKS7_9GAMM</name>
<evidence type="ECO:0000256" key="1">
    <source>
        <dbReference type="ARBA" id="ARBA00001971"/>
    </source>
</evidence>
<dbReference type="Pfam" id="PF00067">
    <property type="entry name" value="p450"/>
    <property type="match status" value="1"/>
</dbReference>
<evidence type="ECO:0000256" key="5">
    <source>
        <dbReference type="ARBA" id="ARBA00023002"/>
    </source>
</evidence>
<evidence type="ECO:0000256" key="8">
    <source>
        <dbReference type="RuleBase" id="RU000461"/>
    </source>
</evidence>
<comment type="similarity">
    <text evidence="2 8">Belongs to the cytochrome P450 family.</text>
</comment>
<dbReference type="GO" id="GO:0016125">
    <property type="term" value="P:sterol metabolic process"/>
    <property type="evidence" value="ECO:0007669"/>
    <property type="project" value="TreeGrafter"/>
</dbReference>
<dbReference type="PROSITE" id="PS00086">
    <property type="entry name" value="CYTOCHROME_P450"/>
    <property type="match status" value="1"/>
</dbReference>
<keyword evidence="6 8" id="KW-0408">Iron</keyword>
<keyword evidence="4 8" id="KW-0479">Metal-binding</keyword>
<gene>
    <name evidence="9" type="ORF">EDC28_103323</name>
</gene>
<evidence type="ECO:0000256" key="6">
    <source>
        <dbReference type="ARBA" id="ARBA00023004"/>
    </source>
</evidence>
<accession>A0A3N1PKS7</accession>
<evidence type="ECO:0000313" key="10">
    <source>
        <dbReference type="Proteomes" id="UP000268033"/>
    </source>
</evidence>
<dbReference type="InterPro" id="IPR036396">
    <property type="entry name" value="Cyt_P450_sf"/>
</dbReference>
<dbReference type="RefSeq" id="WP_123421118.1">
    <property type="nucleotide sequence ID" value="NZ_RJUL01000003.1"/>
</dbReference>
<protein>
    <submittedName>
        <fullName evidence="9">Cytochrome P450</fullName>
    </submittedName>
</protein>
<evidence type="ECO:0000256" key="4">
    <source>
        <dbReference type="ARBA" id="ARBA00022723"/>
    </source>
</evidence>
<dbReference type="PANTHER" id="PTHR24286:SF24">
    <property type="entry name" value="LANOSTEROL 14-ALPHA DEMETHYLASE"/>
    <property type="match status" value="1"/>
</dbReference>
<comment type="caution">
    <text evidence="9">The sequence shown here is derived from an EMBL/GenBank/DDBJ whole genome shotgun (WGS) entry which is preliminary data.</text>
</comment>
<evidence type="ECO:0000256" key="2">
    <source>
        <dbReference type="ARBA" id="ARBA00010617"/>
    </source>
</evidence>
<evidence type="ECO:0000313" key="9">
    <source>
        <dbReference type="EMBL" id="ROQ28729.1"/>
    </source>
</evidence>
<dbReference type="GO" id="GO:0016705">
    <property type="term" value="F:oxidoreductase activity, acting on paired donors, with incorporation or reduction of molecular oxygen"/>
    <property type="evidence" value="ECO:0007669"/>
    <property type="project" value="InterPro"/>
</dbReference>
<dbReference type="GO" id="GO:0005506">
    <property type="term" value="F:iron ion binding"/>
    <property type="evidence" value="ECO:0007669"/>
    <property type="project" value="InterPro"/>
</dbReference>
<evidence type="ECO:0000256" key="7">
    <source>
        <dbReference type="ARBA" id="ARBA00023033"/>
    </source>
</evidence>
<dbReference type="SMR" id="A0A3N1PKS7"/>
<organism evidence="9 10">
    <name type="scientific">Gallaecimonas pentaromativorans</name>
    <dbReference type="NCBI Taxonomy" id="584787"/>
    <lineage>
        <taxon>Bacteria</taxon>
        <taxon>Pseudomonadati</taxon>
        <taxon>Pseudomonadota</taxon>
        <taxon>Gammaproteobacteria</taxon>
        <taxon>Enterobacterales</taxon>
        <taxon>Gallaecimonadaceae</taxon>
        <taxon>Gallaecimonas</taxon>
    </lineage>
</organism>
<keyword evidence="5 8" id="KW-0560">Oxidoreductase</keyword>
<comment type="cofactor">
    <cofactor evidence="1">
        <name>heme</name>
        <dbReference type="ChEBI" id="CHEBI:30413"/>
    </cofactor>
</comment>
<dbReference type="Gene3D" id="1.10.630.10">
    <property type="entry name" value="Cytochrome P450"/>
    <property type="match status" value="1"/>
</dbReference>
<dbReference type="SUPFAM" id="SSF48264">
    <property type="entry name" value="Cytochrome P450"/>
    <property type="match status" value="1"/>
</dbReference>
<dbReference type="InterPro" id="IPR017972">
    <property type="entry name" value="Cyt_P450_CS"/>
</dbReference>
<dbReference type="CDD" id="cd00302">
    <property type="entry name" value="cytochrome_P450"/>
    <property type="match status" value="1"/>
</dbReference>
<keyword evidence="10" id="KW-1185">Reference proteome</keyword>
<proteinExistence type="inferred from homology"/>
<dbReference type="InterPro" id="IPR001128">
    <property type="entry name" value="Cyt_P450"/>
</dbReference>
<keyword evidence="3 8" id="KW-0349">Heme</keyword>
<keyword evidence="7 8" id="KW-0503">Monooxygenase</keyword>
<evidence type="ECO:0000256" key="3">
    <source>
        <dbReference type="ARBA" id="ARBA00022617"/>
    </source>
</evidence>
<dbReference type="AlphaFoldDB" id="A0A3N1PKS7"/>
<sequence>MKFEPSDALFKDPYHFLDLGLDAGSDIIEFPEQNYYLTDLDDAKAVLANKDENYHPHSDFFFTSRGLLQPRSRQVDMARGAVKFLQQHLNATRRLLPERVKEQLQGRHSWPDISNLFMFSLFEPALLDARGDKTLKNCLDEIVHRSVLSGKRLEHGGWRRWLYRQRNYRLLKKEIRARRRGLVECQDVMSALVGAADHGISDTELADIFLSFLFATTGSLGFCLSWCLHLVSEAPEKAKLPSQWLVLEALRLWPVAWNLARMPAKDHQLPSGHKVSNNSVVIACPYSVQRNPKHWPDADRFLPERWQDNSNRQRLLAFGWGEHKCVASNLTLELVSELLDIILGNYHLSCEYSGERPLAQAALAPPSFTLTLSAKTEHNHAQLA</sequence>
<dbReference type="EMBL" id="RJUL01000003">
    <property type="protein sequence ID" value="ROQ28729.1"/>
    <property type="molecule type" value="Genomic_DNA"/>
</dbReference>
<dbReference type="PANTHER" id="PTHR24286">
    <property type="entry name" value="CYTOCHROME P450 26"/>
    <property type="match status" value="1"/>
</dbReference>
<reference evidence="9 10" key="1">
    <citation type="submission" date="2018-11" db="EMBL/GenBank/DDBJ databases">
        <title>Genomic Encyclopedia of Type Strains, Phase IV (KMG-IV): sequencing the most valuable type-strain genomes for metagenomic binning, comparative biology and taxonomic classification.</title>
        <authorList>
            <person name="Goeker M."/>
        </authorList>
    </citation>
    <scope>NUCLEOTIDE SEQUENCE [LARGE SCALE GENOMIC DNA]</scope>
    <source>
        <strain evidence="9 10">DSM 21945</strain>
    </source>
</reference>
<dbReference type="Proteomes" id="UP000268033">
    <property type="component" value="Unassembled WGS sequence"/>
</dbReference>
<dbReference type="GO" id="GO:0004497">
    <property type="term" value="F:monooxygenase activity"/>
    <property type="evidence" value="ECO:0007669"/>
    <property type="project" value="UniProtKB-KW"/>
</dbReference>
<dbReference type="GO" id="GO:0020037">
    <property type="term" value="F:heme binding"/>
    <property type="evidence" value="ECO:0007669"/>
    <property type="project" value="InterPro"/>
</dbReference>